<evidence type="ECO:0000313" key="8">
    <source>
        <dbReference type="Proteomes" id="UP001054252"/>
    </source>
</evidence>
<dbReference type="PANTHER" id="PTHR43226:SF4">
    <property type="entry name" value="XAA-PRO AMINOPEPTIDASE 3"/>
    <property type="match status" value="1"/>
</dbReference>
<accession>A0AAV5HWP3</accession>
<evidence type="ECO:0000256" key="2">
    <source>
        <dbReference type="ARBA" id="ARBA00008766"/>
    </source>
</evidence>
<sequence length="495" mass="55147">MQILGRRLRQQISLKQAIGGCAYSTNKLIDVGQPTPASHPQLMKEGEITPGISTEEYISRRKSLLELLPEKSLAVLAAAPVKMMTDVVPYTFRQDADYLYLTGCQQPGGVAVLSHEGGLCMFMPEAKPHDVTWQGQIAGVDAALETFKAEQAYPISKLGEILPDMIRRSSKLFHNMLTATPTYTDLEAFRKATSIGKVKDLSSFTHELRWVKSPAELKLMRESASIACQALLQTMLHSKAYPHEGMLSAKVEYDCRMRGAQRMAFNPVVGGGSNASVIHYSRNDQIVKDGDLVLMDVGCELHGYVSDLTRTWPPCGRFSSVQEELYDLILQTNKECMKLCKPGSNIRQIHYYSVEMLLKGLKEIGILKNDTFSCYNQLNPTSIGHYLGMDVHDSAMVSYDRPLKPGVVITIEPGIYIPSTFDGPERYCGIGIRIEDEVLITETGCEVWIVLANVTPFSLGKKMCQLTLLYFHGHGFWNRSLQDQCLKRSNTSSPC</sequence>
<keyword evidence="4" id="KW-0378">Hydrolase</keyword>
<keyword evidence="5" id="KW-0464">Manganese</keyword>
<protein>
    <recommendedName>
        <fullName evidence="6">Aminopeptidase P N-terminal domain-containing protein</fullName>
    </recommendedName>
</protein>
<dbReference type="InterPro" id="IPR052433">
    <property type="entry name" value="X-Pro_dipept-like"/>
</dbReference>
<dbReference type="PANTHER" id="PTHR43226">
    <property type="entry name" value="XAA-PRO AMINOPEPTIDASE 3"/>
    <property type="match status" value="1"/>
</dbReference>
<evidence type="ECO:0000259" key="6">
    <source>
        <dbReference type="SMART" id="SM01011"/>
    </source>
</evidence>
<dbReference type="GO" id="GO:0006508">
    <property type="term" value="P:proteolysis"/>
    <property type="evidence" value="ECO:0007669"/>
    <property type="project" value="TreeGrafter"/>
</dbReference>
<evidence type="ECO:0000256" key="1">
    <source>
        <dbReference type="ARBA" id="ARBA00001936"/>
    </source>
</evidence>
<keyword evidence="3" id="KW-0479">Metal-binding</keyword>
<reference evidence="7 8" key="1">
    <citation type="journal article" date="2021" name="Commun. Biol.">
        <title>The genome of Shorea leprosula (Dipterocarpaceae) highlights the ecological relevance of drought in aseasonal tropical rainforests.</title>
        <authorList>
            <person name="Ng K.K.S."/>
            <person name="Kobayashi M.J."/>
            <person name="Fawcett J.A."/>
            <person name="Hatakeyama M."/>
            <person name="Paape T."/>
            <person name="Ng C.H."/>
            <person name="Ang C.C."/>
            <person name="Tnah L.H."/>
            <person name="Lee C.T."/>
            <person name="Nishiyama T."/>
            <person name="Sese J."/>
            <person name="O'Brien M.J."/>
            <person name="Copetti D."/>
            <person name="Mohd Noor M.I."/>
            <person name="Ong R.C."/>
            <person name="Putra M."/>
            <person name="Sireger I.Z."/>
            <person name="Indrioko S."/>
            <person name="Kosugi Y."/>
            <person name="Izuno A."/>
            <person name="Isagi Y."/>
            <person name="Lee S.L."/>
            <person name="Shimizu K.K."/>
        </authorList>
    </citation>
    <scope>NUCLEOTIDE SEQUENCE [LARGE SCALE GENOMIC DNA]</scope>
    <source>
        <strain evidence="7">214</strain>
    </source>
</reference>
<dbReference type="EMBL" id="BPVZ01000005">
    <property type="protein sequence ID" value="GKU91145.1"/>
    <property type="molecule type" value="Genomic_DNA"/>
</dbReference>
<evidence type="ECO:0000256" key="4">
    <source>
        <dbReference type="ARBA" id="ARBA00022801"/>
    </source>
</evidence>
<dbReference type="InterPro" id="IPR000994">
    <property type="entry name" value="Pept_M24"/>
</dbReference>
<dbReference type="Pfam" id="PF00557">
    <property type="entry name" value="Peptidase_M24"/>
    <property type="match status" value="1"/>
</dbReference>
<dbReference type="Gene3D" id="3.90.230.10">
    <property type="entry name" value="Creatinase/methionine aminopeptidase superfamily"/>
    <property type="match status" value="1"/>
</dbReference>
<dbReference type="GO" id="GO:0030145">
    <property type="term" value="F:manganese ion binding"/>
    <property type="evidence" value="ECO:0007669"/>
    <property type="project" value="InterPro"/>
</dbReference>
<evidence type="ECO:0000313" key="7">
    <source>
        <dbReference type="EMBL" id="GKU91145.1"/>
    </source>
</evidence>
<dbReference type="GO" id="GO:0005739">
    <property type="term" value="C:mitochondrion"/>
    <property type="evidence" value="ECO:0007669"/>
    <property type="project" value="TreeGrafter"/>
</dbReference>
<organism evidence="7 8">
    <name type="scientific">Rubroshorea leprosula</name>
    <dbReference type="NCBI Taxonomy" id="152421"/>
    <lineage>
        <taxon>Eukaryota</taxon>
        <taxon>Viridiplantae</taxon>
        <taxon>Streptophyta</taxon>
        <taxon>Embryophyta</taxon>
        <taxon>Tracheophyta</taxon>
        <taxon>Spermatophyta</taxon>
        <taxon>Magnoliopsida</taxon>
        <taxon>eudicotyledons</taxon>
        <taxon>Gunneridae</taxon>
        <taxon>Pentapetalae</taxon>
        <taxon>rosids</taxon>
        <taxon>malvids</taxon>
        <taxon>Malvales</taxon>
        <taxon>Dipterocarpaceae</taxon>
        <taxon>Rubroshorea</taxon>
    </lineage>
</organism>
<dbReference type="InterPro" id="IPR001714">
    <property type="entry name" value="Pept_M24_MAP"/>
</dbReference>
<dbReference type="GO" id="GO:0070006">
    <property type="term" value="F:metalloaminopeptidase activity"/>
    <property type="evidence" value="ECO:0007669"/>
    <property type="project" value="InterPro"/>
</dbReference>
<comment type="caution">
    <text evidence="7">The sequence shown here is derived from an EMBL/GenBank/DDBJ whole genome shotgun (WGS) entry which is preliminary data.</text>
</comment>
<dbReference type="SUPFAM" id="SSF55920">
    <property type="entry name" value="Creatinase/aminopeptidase"/>
    <property type="match status" value="1"/>
</dbReference>
<dbReference type="Proteomes" id="UP001054252">
    <property type="component" value="Unassembled WGS sequence"/>
</dbReference>
<dbReference type="CDD" id="cd01087">
    <property type="entry name" value="Prolidase"/>
    <property type="match status" value="1"/>
</dbReference>
<comment type="cofactor">
    <cofactor evidence="1">
        <name>Mn(2+)</name>
        <dbReference type="ChEBI" id="CHEBI:29035"/>
    </cofactor>
</comment>
<dbReference type="InterPro" id="IPR029149">
    <property type="entry name" value="Creatin/AminoP/Spt16_N"/>
</dbReference>
<evidence type="ECO:0000256" key="5">
    <source>
        <dbReference type="ARBA" id="ARBA00023211"/>
    </source>
</evidence>
<proteinExistence type="inferred from homology"/>
<dbReference type="Pfam" id="PF05195">
    <property type="entry name" value="AMP_N"/>
    <property type="match status" value="1"/>
</dbReference>
<feature type="domain" description="Aminopeptidase P N-terminal" evidence="6">
    <location>
        <begin position="52"/>
        <end position="183"/>
    </location>
</feature>
<dbReference type="SMART" id="SM01011">
    <property type="entry name" value="AMP_N"/>
    <property type="match status" value="1"/>
</dbReference>
<gene>
    <name evidence="7" type="ORF">SLEP1_g5058</name>
</gene>
<dbReference type="PRINTS" id="PR00599">
    <property type="entry name" value="MAPEPTIDASE"/>
</dbReference>
<keyword evidence="8" id="KW-1185">Reference proteome</keyword>
<dbReference type="AlphaFoldDB" id="A0AAV5HWP3"/>
<dbReference type="Gene3D" id="3.40.350.10">
    <property type="entry name" value="Creatinase/prolidase N-terminal domain"/>
    <property type="match status" value="1"/>
</dbReference>
<comment type="similarity">
    <text evidence="2">Belongs to the peptidase M24B family.</text>
</comment>
<evidence type="ECO:0000256" key="3">
    <source>
        <dbReference type="ARBA" id="ARBA00022723"/>
    </source>
</evidence>
<dbReference type="InterPro" id="IPR007865">
    <property type="entry name" value="Aminopep_P_N"/>
</dbReference>
<dbReference type="SUPFAM" id="SSF53092">
    <property type="entry name" value="Creatinase/prolidase N-terminal domain"/>
    <property type="match status" value="1"/>
</dbReference>
<dbReference type="InterPro" id="IPR036005">
    <property type="entry name" value="Creatinase/aminopeptidase-like"/>
</dbReference>
<name>A0AAV5HWP3_9ROSI</name>